<reference evidence="1" key="1">
    <citation type="submission" date="2021-05" db="EMBL/GenBank/DDBJ databases">
        <authorList>
            <person name="Alioto T."/>
            <person name="Alioto T."/>
            <person name="Gomez Garrido J."/>
        </authorList>
    </citation>
    <scope>NUCLEOTIDE SEQUENCE</scope>
</reference>
<dbReference type="EMBL" id="HBUE01011759">
    <property type="protein sequence ID" value="CAG6448770.1"/>
    <property type="molecule type" value="Transcribed_RNA"/>
</dbReference>
<proteinExistence type="predicted"/>
<organism evidence="1">
    <name type="scientific">Culex pipiens</name>
    <name type="common">House mosquito</name>
    <dbReference type="NCBI Taxonomy" id="7175"/>
    <lineage>
        <taxon>Eukaryota</taxon>
        <taxon>Metazoa</taxon>
        <taxon>Ecdysozoa</taxon>
        <taxon>Arthropoda</taxon>
        <taxon>Hexapoda</taxon>
        <taxon>Insecta</taxon>
        <taxon>Pterygota</taxon>
        <taxon>Neoptera</taxon>
        <taxon>Endopterygota</taxon>
        <taxon>Diptera</taxon>
        <taxon>Nematocera</taxon>
        <taxon>Culicoidea</taxon>
        <taxon>Culicidae</taxon>
        <taxon>Culicinae</taxon>
        <taxon>Culicini</taxon>
        <taxon>Culex</taxon>
        <taxon>Culex</taxon>
    </lineage>
</organism>
<protein>
    <submittedName>
        <fullName evidence="1">(northern house mosquito) hypothetical protein</fullName>
    </submittedName>
</protein>
<accession>A0A8D8EWF7</accession>
<dbReference type="AlphaFoldDB" id="A0A8D8EWF7"/>
<sequence>MIVQIIAQLQEQLLAEVLAPIELPKQIDRRNQHRLVPSEGLRSLPREHASQDDIDNARFQDERIVLVDGADQGEDVREVRLGRAVLVQEVLQLDGEDSGKIKVFHQLLIDFDKVLLEQMKHELGQLEDLVHVGEDGLFRVDENVQQEVLEEQQDVQLDLAIGSQISLNQKCNYVKWQFIRIETAHEEVLLRSVRNAVVLRTFPVHKINLLQQIQQTLLAVQSPRLQLQNYFAQRRKHRGEGFLPLFFPSGRLHVNPNVVKDPLDRVLLLVLLEAIFQKRQVISQRNPQNRPVAQIIKLVEILVLYVERYRQEALQQHPRLNDTLPLPQLVKDLPQPWNHPRRKRIRRTRKGQKLVHQSPPPIEPSRVLLGQLLRVPAQPVQKVLENDLVLGHVVEAARLPQLNSVRQVGVEVLVRNCEAFEDFFFHCHFWIDFTLFNNLKLLKTTRNEREKTP</sequence>
<evidence type="ECO:0000313" key="1">
    <source>
        <dbReference type="EMBL" id="CAG6448770.1"/>
    </source>
</evidence>
<name>A0A8D8EWF7_CULPI</name>